<reference evidence="3" key="1">
    <citation type="submission" date="2016-11" db="EMBL/GenBank/DDBJ databases">
        <authorList>
            <person name="Varghese N."/>
            <person name="Submissions S."/>
        </authorList>
    </citation>
    <scope>NUCLEOTIDE SEQUENCE [LARGE SCALE GENOMIC DNA]</scope>
    <source>
        <strain evidence="3">DSM 24724</strain>
    </source>
</reference>
<evidence type="ECO:0000313" key="2">
    <source>
        <dbReference type="EMBL" id="SHM44270.1"/>
    </source>
</evidence>
<dbReference type="AlphaFoldDB" id="A0A1M7IU51"/>
<keyword evidence="1" id="KW-0812">Transmembrane</keyword>
<organism evidence="2 3">
    <name type="scientific">Flavobacterium chilense</name>
    <dbReference type="NCBI Taxonomy" id="946677"/>
    <lineage>
        <taxon>Bacteria</taxon>
        <taxon>Pseudomonadati</taxon>
        <taxon>Bacteroidota</taxon>
        <taxon>Flavobacteriia</taxon>
        <taxon>Flavobacteriales</taxon>
        <taxon>Flavobacteriaceae</taxon>
        <taxon>Flavobacterium</taxon>
    </lineage>
</organism>
<dbReference type="RefSeq" id="WP_156062671.1">
    <property type="nucleotide sequence ID" value="NZ_FRBT01000006.1"/>
</dbReference>
<evidence type="ECO:0000313" key="3">
    <source>
        <dbReference type="Proteomes" id="UP000184028"/>
    </source>
</evidence>
<keyword evidence="1" id="KW-0472">Membrane</keyword>
<dbReference type="EMBL" id="FRBT01000006">
    <property type="protein sequence ID" value="SHM44270.1"/>
    <property type="molecule type" value="Genomic_DNA"/>
</dbReference>
<gene>
    <name evidence="2" type="ORF">SAMN05444484_10649</name>
</gene>
<keyword evidence="3" id="KW-1185">Reference proteome</keyword>
<protein>
    <submittedName>
        <fullName evidence="2">Uncharacterized protein</fullName>
    </submittedName>
</protein>
<keyword evidence="1" id="KW-1133">Transmembrane helix</keyword>
<sequence length="53" mass="5817">MKNLLIFIGGFAAGILVTFFVLFAISRGSSSTYSKNEIQVQYVEVKGRKGKAM</sequence>
<evidence type="ECO:0000256" key="1">
    <source>
        <dbReference type="SAM" id="Phobius"/>
    </source>
</evidence>
<name>A0A1M7IU51_9FLAO</name>
<proteinExistence type="predicted"/>
<dbReference type="Proteomes" id="UP000184028">
    <property type="component" value="Unassembled WGS sequence"/>
</dbReference>
<accession>A0A1M7IU51</accession>
<feature type="transmembrane region" description="Helical" evidence="1">
    <location>
        <begin position="6"/>
        <end position="25"/>
    </location>
</feature>